<dbReference type="Proteomes" id="UP000078512">
    <property type="component" value="Unassembled WGS sequence"/>
</dbReference>
<dbReference type="EMBL" id="KV442065">
    <property type="protein sequence ID" value="OAQ26651.1"/>
    <property type="molecule type" value="Genomic_DNA"/>
</dbReference>
<evidence type="ECO:0000313" key="2">
    <source>
        <dbReference type="EMBL" id="OAQ26651.1"/>
    </source>
</evidence>
<keyword evidence="1" id="KW-0472">Membrane</keyword>
<keyword evidence="1" id="KW-0812">Transmembrane</keyword>
<dbReference type="AlphaFoldDB" id="A0A197JQB0"/>
<gene>
    <name evidence="2" type="ORF">K457DRAFT_1822050</name>
</gene>
<evidence type="ECO:0000256" key="1">
    <source>
        <dbReference type="SAM" id="Phobius"/>
    </source>
</evidence>
<keyword evidence="3" id="KW-1185">Reference proteome</keyword>
<accession>A0A197JQB0</accession>
<dbReference type="OrthoDB" id="2440751at2759"/>
<proteinExistence type="predicted"/>
<feature type="transmembrane region" description="Helical" evidence="1">
    <location>
        <begin position="84"/>
        <end position="103"/>
    </location>
</feature>
<sequence length="127" mass="13855">MATMNIDRKIDQARDVAQEAPQIVTSKAQSALEYAKQMGIVQRYVLPPAGYLKNRYVRAPTSFKIGVIGFGAMSAIPLGCFMGFMGLVTLGCFIVGGIGFTIVEVRDIFFGNHDDHDDDTHSKVPKA</sequence>
<name>A0A197JQB0_9FUNG</name>
<keyword evidence="1" id="KW-1133">Transmembrane helix</keyword>
<evidence type="ECO:0000313" key="3">
    <source>
        <dbReference type="Proteomes" id="UP000078512"/>
    </source>
</evidence>
<organism evidence="2 3">
    <name type="scientific">Linnemannia elongata AG-77</name>
    <dbReference type="NCBI Taxonomy" id="1314771"/>
    <lineage>
        <taxon>Eukaryota</taxon>
        <taxon>Fungi</taxon>
        <taxon>Fungi incertae sedis</taxon>
        <taxon>Mucoromycota</taxon>
        <taxon>Mortierellomycotina</taxon>
        <taxon>Mortierellomycetes</taxon>
        <taxon>Mortierellales</taxon>
        <taxon>Mortierellaceae</taxon>
        <taxon>Linnemannia</taxon>
    </lineage>
</organism>
<reference evidence="2 3" key="1">
    <citation type="submission" date="2016-05" db="EMBL/GenBank/DDBJ databases">
        <title>Genome sequencing reveals origins of a unique bacterial endosymbiosis in the earliest lineages of terrestrial Fungi.</title>
        <authorList>
            <consortium name="DOE Joint Genome Institute"/>
            <person name="Uehling J."/>
            <person name="Gryganskyi A."/>
            <person name="Hameed K."/>
            <person name="Tschaplinski T."/>
            <person name="Misztal P."/>
            <person name="Wu S."/>
            <person name="Desiro A."/>
            <person name="Vande Pol N."/>
            <person name="Du Z.-Y."/>
            <person name="Zienkiewicz A."/>
            <person name="Zienkiewicz K."/>
            <person name="Morin E."/>
            <person name="Tisserant E."/>
            <person name="Splivallo R."/>
            <person name="Hainaut M."/>
            <person name="Henrissat B."/>
            <person name="Ohm R."/>
            <person name="Kuo A."/>
            <person name="Yan J."/>
            <person name="Lipzen A."/>
            <person name="Nolan M."/>
            <person name="Labutti K."/>
            <person name="Barry K."/>
            <person name="Goldstein A."/>
            <person name="Labbe J."/>
            <person name="Schadt C."/>
            <person name="Tuskan G."/>
            <person name="Grigoriev I."/>
            <person name="Martin F."/>
            <person name="Vilgalys R."/>
            <person name="Bonito G."/>
        </authorList>
    </citation>
    <scope>NUCLEOTIDE SEQUENCE [LARGE SCALE GENOMIC DNA]</scope>
    <source>
        <strain evidence="2 3">AG-77</strain>
    </source>
</reference>
<protein>
    <submittedName>
        <fullName evidence="2">Uncharacterized protein</fullName>
    </submittedName>
</protein>